<accession>A0A0C1LC73</accession>
<dbReference type="AlphaFoldDB" id="A0A0C1LC73"/>
<reference evidence="3 4" key="1">
    <citation type="submission" date="2014-11" db="EMBL/GenBank/DDBJ databases">
        <title>Genome sequence of Flavihumibacter solisilvae 3-3.</title>
        <authorList>
            <person name="Zhou G."/>
            <person name="Li M."/>
            <person name="Wang G."/>
        </authorList>
    </citation>
    <scope>NUCLEOTIDE SEQUENCE [LARGE SCALE GENOMIC DNA]</scope>
    <source>
        <strain evidence="3 4">3-3</strain>
    </source>
</reference>
<protein>
    <submittedName>
        <fullName evidence="3">Uncharacterized protein</fullName>
    </submittedName>
</protein>
<evidence type="ECO:0000313" key="4">
    <source>
        <dbReference type="Proteomes" id="UP000031408"/>
    </source>
</evidence>
<proteinExistence type="predicted"/>
<comment type="caution">
    <text evidence="3">The sequence shown here is derived from an EMBL/GenBank/DDBJ whole genome shotgun (WGS) entry which is preliminary data.</text>
</comment>
<organism evidence="3 4">
    <name type="scientific">Flavihumibacter solisilvae</name>
    <dbReference type="NCBI Taxonomy" id="1349421"/>
    <lineage>
        <taxon>Bacteria</taxon>
        <taxon>Pseudomonadati</taxon>
        <taxon>Bacteroidota</taxon>
        <taxon>Chitinophagia</taxon>
        <taxon>Chitinophagales</taxon>
        <taxon>Chitinophagaceae</taxon>
        <taxon>Flavihumibacter</taxon>
    </lineage>
</organism>
<dbReference type="STRING" id="1349421.OI18_19355"/>
<evidence type="ECO:0000256" key="2">
    <source>
        <dbReference type="SAM" id="MobiDB-lite"/>
    </source>
</evidence>
<sequence>MNNDQSGKSGNKSAEEKFSATWDKVGDKAEELWKQFQAKTGFSDEKIEELKQKASEKIDELKGEMDTWDDEAKTTWEELKTKAGGWWTKLRDSLEPEKKGAAGKAGQGTDDAETGHA</sequence>
<feature type="compositionally biased region" description="Basic and acidic residues" evidence="2">
    <location>
        <begin position="89"/>
        <end position="100"/>
    </location>
</feature>
<dbReference type="RefSeq" id="WP_039142848.1">
    <property type="nucleotide sequence ID" value="NZ_JSVC01000023.1"/>
</dbReference>
<feature type="coiled-coil region" evidence="1">
    <location>
        <begin position="44"/>
        <end position="71"/>
    </location>
</feature>
<dbReference type="SUPFAM" id="SSF58113">
    <property type="entry name" value="Apolipoprotein A-I"/>
    <property type="match status" value="1"/>
</dbReference>
<dbReference type="Proteomes" id="UP000031408">
    <property type="component" value="Unassembled WGS sequence"/>
</dbReference>
<dbReference type="OrthoDB" id="678467at2"/>
<evidence type="ECO:0000313" key="3">
    <source>
        <dbReference type="EMBL" id="KIC93093.1"/>
    </source>
</evidence>
<keyword evidence="4" id="KW-1185">Reference proteome</keyword>
<dbReference type="EMBL" id="JSVC01000023">
    <property type="protein sequence ID" value="KIC93093.1"/>
    <property type="molecule type" value="Genomic_DNA"/>
</dbReference>
<feature type="region of interest" description="Disordered" evidence="2">
    <location>
        <begin position="88"/>
        <end position="117"/>
    </location>
</feature>
<name>A0A0C1LC73_9BACT</name>
<gene>
    <name evidence="3" type="ORF">OI18_19355</name>
</gene>
<dbReference type="Gene3D" id="1.20.120.20">
    <property type="entry name" value="Apolipoprotein"/>
    <property type="match status" value="1"/>
</dbReference>
<evidence type="ECO:0000256" key="1">
    <source>
        <dbReference type="SAM" id="Coils"/>
    </source>
</evidence>
<keyword evidence="1" id="KW-0175">Coiled coil</keyword>